<protein>
    <submittedName>
        <fullName evidence="1">Uncharacterized protein</fullName>
    </submittedName>
</protein>
<sequence length="173" mass="20174">MLEGIYVDNIFMHKNIRPYPIEPQETSGLSVGSQMIYRYALRESDYPTLIIVDPIYDGERDVIKPGHYELALSDEKDFLLLIQSKEPVAIIPVFKIEEDDSEKNRLNDPKYKKELKKEAKERAKTNAKRARKGMPPVQDYIHMEASIEYDKDGDYYLIKYQRGTIKAWGAIKK</sequence>
<dbReference type="Proteomes" id="UP000823928">
    <property type="component" value="Unassembled WGS sequence"/>
</dbReference>
<organism evidence="1 2">
    <name type="scientific">Candidatus Scatousia excrementigallinarum</name>
    <dbReference type="NCBI Taxonomy" id="2840935"/>
    <lineage>
        <taxon>Bacteria</taxon>
        <taxon>Candidatus Scatousia</taxon>
    </lineage>
</organism>
<dbReference type="EMBL" id="DVIU01000023">
    <property type="protein sequence ID" value="HIS35224.1"/>
    <property type="molecule type" value="Genomic_DNA"/>
</dbReference>
<accession>A0A9D1JM79</accession>
<name>A0A9D1JM79_9BACT</name>
<gene>
    <name evidence="1" type="ORF">IAC10_01145</name>
</gene>
<proteinExistence type="predicted"/>
<evidence type="ECO:0000313" key="2">
    <source>
        <dbReference type="Proteomes" id="UP000823928"/>
    </source>
</evidence>
<reference evidence="1" key="1">
    <citation type="submission" date="2020-10" db="EMBL/GenBank/DDBJ databases">
        <authorList>
            <person name="Gilroy R."/>
        </authorList>
    </citation>
    <scope>NUCLEOTIDE SEQUENCE</scope>
    <source>
        <strain evidence="1">6276</strain>
    </source>
</reference>
<comment type="caution">
    <text evidence="1">The sequence shown here is derived from an EMBL/GenBank/DDBJ whole genome shotgun (WGS) entry which is preliminary data.</text>
</comment>
<dbReference type="AlphaFoldDB" id="A0A9D1JM79"/>
<reference evidence="1" key="2">
    <citation type="journal article" date="2021" name="PeerJ">
        <title>Extensive microbial diversity within the chicken gut microbiome revealed by metagenomics and culture.</title>
        <authorList>
            <person name="Gilroy R."/>
            <person name="Ravi A."/>
            <person name="Getino M."/>
            <person name="Pursley I."/>
            <person name="Horton D.L."/>
            <person name="Alikhan N.F."/>
            <person name="Baker D."/>
            <person name="Gharbi K."/>
            <person name="Hall N."/>
            <person name="Watson M."/>
            <person name="Adriaenssens E.M."/>
            <person name="Foster-Nyarko E."/>
            <person name="Jarju S."/>
            <person name="Secka A."/>
            <person name="Antonio M."/>
            <person name="Oren A."/>
            <person name="Chaudhuri R.R."/>
            <person name="La Ragione R."/>
            <person name="Hildebrand F."/>
            <person name="Pallen M.J."/>
        </authorList>
    </citation>
    <scope>NUCLEOTIDE SEQUENCE</scope>
    <source>
        <strain evidence="1">6276</strain>
    </source>
</reference>
<evidence type="ECO:0000313" key="1">
    <source>
        <dbReference type="EMBL" id="HIS35224.1"/>
    </source>
</evidence>